<dbReference type="Proteomes" id="UP000484885">
    <property type="component" value="Unassembled WGS sequence"/>
</dbReference>
<proteinExistence type="predicted"/>
<feature type="transmembrane region" description="Helical" evidence="6">
    <location>
        <begin position="392"/>
        <end position="413"/>
    </location>
</feature>
<dbReference type="AlphaFoldDB" id="A0A845UUJ7"/>
<dbReference type="PANTHER" id="PTHR12778">
    <property type="entry name" value="SOLUTE CARRIER FAMILY 33 ACETYL-COA TRANSPORTER -RELATED"/>
    <property type="match status" value="1"/>
</dbReference>
<evidence type="ECO:0000313" key="8">
    <source>
        <dbReference type="EMBL" id="NDY94208.1"/>
    </source>
</evidence>
<keyword evidence="9" id="KW-1185">Reference proteome</keyword>
<evidence type="ECO:0000259" key="7">
    <source>
        <dbReference type="PROSITE" id="PS50850"/>
    </source>
</evidence>
<accession>A0A845UUJ7</accession>
<dbReference type="Pfam" id="PF13000">
    <property type="entry name" value="Acatn"/>
    <property type="match status" value="1"/>
</dbReference>
<evidence type="ECO:0000256" key="5">
    <source>
        <dbReference type="ARBA" id="ARBA00023136"/>
    </source>
</evidence>
<evidence type="ECO:0000256" key="3">
    <source>
        <dbReference type="ARBA" id="ARBA00022692"/>
    </source>
</evidence>
<keyword evidence="2" id="KW-0813">Transport</keyword>
<dbReference type="EMBL" id="JAAGSC010000023">
    <property type="protein sequence ID" value="NDY94208.1"/>
    <property type="molecule type" value="Genomic_DNA"/>
</dbReference>
<reference evidence="8 9" key="1">
    <citation type="submission" date="2020-02" db="EMBL/GenBank/DDBJ databases">
        <authorList>
            <person name="Zhang X.-Y."/>
        </authorList>
    </citation>
    <scope>NUCLEOTIDE SEQUENCE [LARGE SCALE GENOMIC DNA]</scope>
    <source>
        <strain evidence="8 9">C33</strain>
    </source>
</reference>
<comment type="caution">
    <text evidence="8">The sequence shown here is derived from an EMBL/GenBank/DDBJ whole genome shotgun (WGS) entry which is preliminary data.</text>
</comment>
<keyword evidence="5 6" id="KW-0472">Membrane</keyword>
<evidence type="ECO:0000256" key="1">
    <source>
        <dbReference type="ARBA" id="ARBA00004141"/>
    </source>
</evidence>
<dbReference type="GO" id="GO:0035348">
    <property type="term" value="P:acetyl-CoA transmembrane transport"/>
    <property type="evidence" value="ECO:0007669"/>
    <property type="project" value="InterPro"/>
</dbReference>
<sequence>MPTEPSAPRRSWREAWAVYTRPTVLRMLLLGFSAGLPFMLVFSTLTAWLRSEGVSRTAIGFFAWVGITYSIKVLWAPVVDRVRLPLLTLWLGQRRGWMLAAQTIILLGLAGMALTDPLTQLTQLAVLAVVVAFASATQDITIDAFRIESDAVEFQAALAGTYVLGYRLALLATGAGALFLADAVGWTAAYLAMAGLVVVGMLAVALAPEPSSPDRLDIEKEPLVIAFRERTRLRGFAADMGAWILGAVVAPFVDFLRRFGWLALPILALIGLYKASDLSMAAMANPLYLDLGYSLSQIGAVSGLFGVAMTISGGLVGGVMVARFGLMPMLLAGAVGIALTNLAFAWLATMQPVLWALTITITGDNFFVGFSATVFIAWMSGLVSRRYTATQYALFSSLMTLPGKFLGGPSGWIVDQAGYVFFFFYASALGIPAMLLVIWLMMRRRSLAT</sequence>
<dbReference type="InterPro" id="IPR024371">
    <property type="entry name" value="AcetylCoA_trans_1-like"/>
</dbReference>
<dbReference type="SUPFAM" id="SSF103473">
    <property type="entry name" value="MFS general substrate transporter"/>
    <property type="match status" value="1"/>
</dbReference>
<dbReference type="PROSITE" id="PS50850">
    <property type="entry name" value="MFS"/>
    <property type="match status" value="1"/>
</dbReference>
<gene>
    <name evidence="8" type="ORF">G3I74_00495</name>
</gene>
<evidence type="ECO:0000256" key="6">
    <source>
        <dbReference type="SAM" id="Phobius"/>
    </source>
</evidence>
<protein>
    <submittedName>
        <fullName evidence="8">AmpG family muropeptide MFS transporter</fullName>
    </submittedName>
</protein>
<feature type="transmembrane region" description="Helical" evidence="6">
    <location>
        <begin position="96"/>
        <end position="114"/>
    </location>
</feature>
<name>A0A845UUJ7_9GAMM</name>
<feature type="transmembrane region" description="Helical" evidence="6">
    <location>
        <begin position="188"/>
        <end position="207"/>
    </location>
</feature>
<dbReference type="NCBIfam" id="TIGR00901">
    <property type="entry name" value="2A0125"/>
    <property type="match status" value="1"/>
</dbReference>
<evidence type="ECO:0000256" key="2">
    <source>
        <dbReference type="ARBA" id="ARBA00022448"/>
    </source>
</evidence>
<feature type="transmembrane region" description="Helical" evidence="6">
    <location>
        <begin position="24"/>
        <end position="45"/>
    </location>
</feature>
<feature type="transmembrane region" description="Helical" evidence="6">
    <location>
        <begin position="354"/>
        <end position="380"/>
    </location>
</feature>
<dbReference type="InterPro" id="IPR004752">
    <property type="entry name" value="AmpG_permease/AT-1"/>
</dbReference>
<keyword evidence="4 6" id="KW-1133">Transmembrane helix</keyword>
<feature type="transmembrane region" description="Helical" evidence="6">
    <location>
        <begin position="296"/>
        <end position="322"/>
    </location>
</feature>
<comment type="subcellular location">
    <subcellularLocation>
        <location evidence="1">Membrane</location>
        <topology evidence="1">Multi-pass membrane protein</topology>
    </subcellularLocation>
</comment>
<evidence type="ECO:0000256" key="4">
    <source>
        <dbReference type="ARBA" id="ARBA00022989"/>
    </source>
</evidence>
<feature type="transmembrane region" description="Helical" evidence="6">
    <location>
        <begin position="419"/>
        <end position="442"/>
    </location>
</feature>
<organism evidence="8 9">
    <name type="scientific">Wenzhouxiangella limi</name>
    <dbReference type="NCBI Taxonomy" id="2707351"/>
    <lineage>
        <taxon>Bacteria</taxon>
        <taxon>Pseudomonadati</taxon>
        <taxon>Pseudomonadota</taxon>
        <taxon>Gammaproteobacteria</taxon>
        <taxon>Chromatiales</taxon>
        <taxon>Wenzhouxiangellaceae</taxon>
        <taxon>Wenzhouxiangella</taxon>
    </lineage>
</organism>
<feature type="transmembrane region" description="Helical" evidence="6">
    <location>
        <begin position="57"/>
        <end position="76"/>
    </location>
</feature>
<dbReference type="InterPro" id="IPR020846">
    <property type="entry name" value="MFS_dom"/>
</dbReference>
<dbReference type="Gene3D" id="1.20.1250.20">
    <property type="entry name" value="MFS general substrate transporter like domains"/>
    <property type="match status" value="2"/>
</dbReference>
<dbReference type="RefSeq" id="WP_164208905.1">
    <property type="nucleotide sequence ID" value="NZ_JAAGSC010000023.1"/>
</dbReference>
<feature type="transmembrane region" description="Helical" evidence="6">
    <location>
        <begin position="329"/>
        <end position="348"/>
    </location>
</feature>
<feature type="transmembrane region" description="Helical" evidence="6">
    <location>
        <begin position="259"/>
        <end position="276"/>
    </location>
</feature>
<dbReference type="GO" id="GO:0016020">
    <property type="term" value="C:membrane"/>
    <property type="evidence" value="ECO:0007669"/>
    <property type="project" value="UniProtKB-SubCell"/>
</dbReference>
<dbReference type="GO" id="GO:0008521">
    <property type="term" value="F:acetyl-CoA transmembrane transporter activity"/>
    <property type="evidence" value="ECO:0007669"/>
    <property type="project" value="InterPro"/>
</dbReference>
<feature type="transmembrane region" description="Helical" evidence="6">
    <location>
        <begin position="233"/>
        <end position="252"/>
    </location>
</feature>
<feature type="domain" description="Major facilitator superfamily (MFS) profile" evidence="7">
    <location>
        <begin position="23"/>
        <end position="445"/>
    </location>
</feature>
<evidence type="ECO:0000313" key="9">
    <source>
        <dbReference type="Proteomes" id="UP000484885"/>
    </source>
</evidence>
<keyword evidence="3 6" id="KW-0812">Transmembrane</keyword>
<dbReference type="InterPro" id="IPR036259">
    <property type="entry name" value="MFS_trans_sf"/>
</dbReference>
<dbReference type="PANTHER" id="PTHR12778:SF10">
    <property type="entry name" value="MAJOR FACILITATOR SUPERFAMILY DOMAIN-CONTAINING PROTEIN 3"/>
    <property type="match status" value="1"/>
</dbReference>
<feature type="transmembrane region" description="Helical" evidence="6">
    <location>
        <begin position="162"/>
        <end position="181"/>
    </location>
</feature>